<name>A0A653CAW9_CALMS</name>
<accession>A0A653CAW9</accession>
<evidence type="ECO:0000313" key="2">
    <source>
        <dbReference type="EMBL" id="VEN45092.1"/>
    </source>
</evidence>
<gene>
    <name evidence="2" type="ORF">CALMAC_LOCUS7661</name>
</gene>
<keyword evidence="3" id="KW-1185">Reference proteome</keyword>
<reference evidence="2 3" key="1">
    <citation type="submission" date="2019-01" db="EMBL/GenBank/DDBJ databases">
        <authorList>
            <person name="Sayadi A."/>
        </authorList>
    </citation>
    <scope>NUCLEOTIDE SEQUENCE [LARGE SCALE GENOMIC DNA]</scope>
</reference>
<evidence type="ECO:0008006" key="4">
    <source>
        <dbReference type="Google" id="ProtNLM"/>
    </source>
</evidence>
<evidence type="ECO:0000256" key="1">
    <source>
        <dbReference type="SAM" id="MobiDB-lite"/>
    </source>
</evidence>
<organism evidence="2 3">
    <name type="scientific">Callosobruchus maculatus</name>
    <name type="common">Southern cowpea weevil</name>
    <name type="synonym">Pulse bruchid</name>
    <dbReference type="NCBI Taxonomy" id="64391"/>
    <lineage>
        <taxon>Eukaryota</taxon>
        <taxon>Metazoa</taxon>
        <taxon>Ecdysozoa</taxon>
        <taxon>Arthropoda</taxon>
        <taxon>Hexapoda</taxon>
        <taxon>Insecta</taxon>
        <taxon>Pterygota</taxon>
        <taxon>Neoptera</taxon>
        <taxon>Endopterygota</taxon>
        <taxon>Coleoptera</taxon>
        <taxon>Polyphaga</taxon>
        <taxon>Cucujiformia</taxon>
        <taxon>Chrysomeloidea</taxon>
        <taxon>Chrysomelidae</taxon>
        <taxon>Bruchinae</taxon>
        <taxon>Bruchini</taxon>
        <taxon>Callosobruchus</taxon>
    </lineage>
</organism>
<sequence>MPLVVVILPKTEKSHQVFNEHEFLGLPIRVEVQKNSRLIGQCHRCQKYGHAQSYCSASPKCLKCAQDHMIHLCPQTGQEVLKCANCGGNDPANSPTCRLTPLKESTDHRT</sequence>
<dbReference type="EMBL" id="CAACVG010007372">
    <property type="protein sequence ID" value="VEN45092.1"/>
    <property type="molecule type" value="Genomic_DNA"/>
</dbReference>
<feature type="region of interest" description="Disordered" evidence="1">
    <location>
        <begin position="89"/>
        <end position="110"/>
    </location>
</feature>
<proteinExistence type="predicted"/>
<evidence type="ECO:0000313" key="3">
    <source>
        <dbReference type="Proteomes" id="UP000410492"/>
    </source>
</evidence>
<protein>
    <recommendedName>
        <fullName evidence="4">Pre-C2HC domain-containing protein</fullName>
    </recommendedName>
</protein>
<dbReference type="OrthoDB" id="6703903at2759"/>
<dbReference type="AlphaFoldDB" id="A0A653CAW9"/>
<dbReference type="Proteomes" id="UP000410492">
    <property type="component" value="Unassembled WGS sequence"/>
</dbReference>